<proteinExistence type="predicted"/>
<feature type="compositionally biased region" description="Basic and acidic residues" evidence="2">
    <location>
        <begin position="361"/>
        <end position="372"/>
    </location>
</feature>
<feature type="region of interest" description="Disordered" evidence="2">
    <location>
        <begin position="347"/>
        <end position="372"/>
    </location>
</feature>
<sequence>MIRTRAVGDTRAIAHVPRRVVECVVLGLWLALAVLWELTCPLDDEGDGLVRRTVTCAAFLMAVGYLLTGVRRGPARELREARAVARATQDVLLRPLPPSIDGLTLAARRLSVSQGADVGGDLYEAVATPYGVRIVIGDVRGHGLPAIGAVAAVLGSFREAAYDEAALDGVLRRLDRAYQRRLRDLARQEHPAGGGREPENPAAEEFVTVLLLEIGADSDVRALNCGHPWPFRLGQGAAVPLTAGEPLPPLGAFPLPDDLAPHLCGRLPPGEALFLHTDGAEDARDAAGRFFGLQDALVRTLSGQPPGVPVSPAHVARQVHTALLRHTGGRITDDVALLVLRNDRGARGDRARVPAQSGEPALRRARSEPSRR</sequence>
<evidence type="ECO:0000313" key="5">
    <source>
        <dbReference type="EMBL" id="QIQ05668.1"/>
    </source>
</evidence>
<keyword evidence="3" id="KW-0472">Membrane</keyword>
<name>A0A6G9H550_9ACTN</name>
<dbReference type="InterPro" id="IPR036457">
    <property type="entry name" value="PPM-type-like_dom_sf"/>
</dbReference>
<dbReference type="PANTHER" id="PTHR43156:SF2">
    <property type="entry name" value="STAGE II SPORULATION PROTEIN E"/>
    <property type="match status" value="1"/>
</dbReference>
<evidence type="ECO:0000256" key="2">
    <source>
        <dbReference type="SAM" id="MobiDB-lite"/>
    </source>
</evidence>
<dbReference type="Gene3D" id="3.60.40.10">
    <property type="entry name" value="PPM-type phosphatase domain"/>
    <property type="match status" value="1"/>
</dbReference>
<keyword evidence="3" id="KW-0812">Transmembrane</keyword>
<protein>
    <submittedName>
        <fullName evidence="5">Serine/threonine-protein phosphatase</fullName>
    </submittedName>
</protein>
<evidence type="ECO:0000256" key="3">
    <source>
        <dbReference type="SAM" id="Phobius"/>
    </source>
</evidence>
<dbReference type="SMART" id="SM00331">
    <property type="entry name" value="PP2C_SIG"/>
    <property type="match status" value="1"/>
</dbReference>
<keyword evidence="1" id="KW-0378">Hydrolase</keyword>
<accession>A0A6G9H550</accession>
<dbReference type="InterPro" id="IPR052016">
    <property type="entry name" value="Bact_Sigma-Reg"/>
</dbReference>
<evidence type="ECO:0000313" key="6">
    <source>
        <dbReference type="Proteomes" id="UP000501179"/>
    </source>
</evidence>
<dbReference type="GO" id="GO:0016791">
    <property type="term" value="F:phosphatase activity"/>
    <property type="evidence" value="ECO:0007669"/>
    <property type="project" value="TreeGrafter"/>
</dbReference>
<feature type="transmembrane region" description="Helical" evidence="3">
    <location>
        <begin position="50"/>
        <end position="70"/>
    </location>
</feature>
<feature type="transmembrane region" description="Helical" evidence="3">
    <location>
        <begin position="20"/>
        <end position="38"/>
    </location>
</feature>
<dbReference type="EMBL" id="CP050177">
    <property type="protein sequence ID" value="QIQ05668.1"/>
    <property type="molecule type" value="Genomic_DNA"/>
</dbReference>
<reference evidence="5 6" key="1">
    <citation type="submission" date="2020-03" db="EMBL/GenBank/DDBJ databases">
        <title>A novel species.</title>
        <authorList>
            <person name="Gao J."/>
        </authorList>
    </citation>
    <scope>NUCLEOTIDE SEQUENCE [LARGE SCALE GENOMIC DNA]</scope>
    <source>
        <strain evidence="5 6">QMT-12</strain>
    </source>
</reference>
<gene>
    <name evidence="5" type="ORF">HA039_28240</name>
</gene>
<dbReference type="KEGG" id="slia:HA039_28240"/>
<organism evidence="5 6">
    <name type="scientific">Streptomyces liangshanensis</name>
    <dbReference type="NCBI Taxonomy" id="2717324"/>
    <lineage>
        <taxon>Bacteria</taxon>
        <taxon>Bacillati</taxon>
        <taxon>Actinomycetota</taxon>
        <taxon>Actinomycetes</taxon>
        <taxon>Kitasatosporales</taxon>
        <taxon>Streptomycetaceae</taxon>
        <taxon>Streptomyces</taxon>
    </lineage>
</organism>
<dbReference type="RefSeq" id="WP_167034161.1">
    <property type="nucleotide sequence ID" value="NZ_CP050177.1"/>
</dbReference>
<dbReference type="Proteomes" id="UP000501179">
    <property type="component" value="Chromosome"/>
</dbReference>
<dbReference type="AlphaFoldDB" id="A0A6G9H550"/>
<dbReference type="InterPro" id="IPR001932">
    <property type="entry name" value="PPM-type_phosphatase-like_dom"/>
</dbReference>
<dbReference type="PANTHER" id="PTHR43156">
    <property type="entry name" value="STAGE II SPORULATION PROTEIN E-RELATED"/>
    <property type="match status" value="1"/>
</dbReference>
<keyword evidence="3" id="KW-1133">Transmembrane helix</keyword>
<feature type="domain" description="PPM-type phosphatase" evidence="4">
    <location>
        <begin position="107"/>
        <end position="342"/>
    </location>
</feature>
<dbReference type="Pfam" id="PF07228">
    <property type="entry name" value="SpoIIE"/>
    <property type="match status" value="1"/>
</dbReference>
<keyword evidence="6" id="KW-1185">Reference proteome</keyword>
<evidence type="ECO:0000259" key="4">
    <source>
        <dbReference type="SMART" id="SM00331"/>
    </source>
</evidence>
<evidence type="ECO:0000256" key="1">
    <source>
        <dbReference type="ARBA" id="ARBA00022801"/>
    </source>
</evidence>